<sequence length="391" mass="44834">MRISVDGHEISVVASDGYDIKPYSAESVIVHPGERFDFILNANKTIDNYWIRAESMEDGVQNHSVEAILLYKGASNNEPTTSKQVCLKGSSCKIVNCPFKYFPEHLNLDCVLMSDLHNADNEDPSPIFTADSKEYFLNFAFPGSEITPGAVNERKFEFPEVNTLTKRDEIDGYDCNKRDCELDKVCYCHYELQIPRDKTKQMTFTNNGGGAGWGHPIHLHGHSFYVLKMDYAPQNFMTAKLINATETKDIDCGFDRKFCNEPKWKNKQLKCNEQYFIFLPVGYAVLRFKSDNSRKWFLHCHIEVHALDGLAMVISKAVNEAPKPPKGFPYACFCLDCTYVTISLFAAYFLSEIDIRLKIRYSDWENGCKQPLSELEVTEREKMKFIKQDND</sequence>
<reference evidence="7" key="1">
    <citation type="submission" date="2025-08" db="UniProtKB">
        <authorList>
            <consortium name="RefSeq"/>
        </authorList>
    </citation>
    <scope>IDENTIFICATION</scope>
</reference>
<feature type="domain" description="Plastocyanin-like" evidence="4">
    <location>
        <begin position="2"/>
        <end position="73"/>
    </location>
</feature>
<dbReference type="PANTHER" id="PTHR11709">
    <property type="entry name" value="MULTI-COPPER OXIDASE"/>
    <property type="match status" value="1"/>
</dbReference>
<dbReference type="InterPro" id="IPR001117">
    <property type="entry name" value="Cu-oxidase_2nd"/>
</dbReference>
<dbReference type="SUPFAM" id="SSF49503">
    <property type="entry name" value="Cupredoxins"/>
    <property type="match status" value="2"/>
</dbReference>
<dbReference type="Pfam" id="PF00394">
    <property type="entry name" value="Cu-oxidase"/>
    <property type="match status" value="1"/>
</dbReference>
<dbReference type="RefSeq" id="XP_065665482.1">
    <property type="nucleotide sequence ID" value="XM_065809410.1"/>
</dbReference>
<keyword evidence="1" id="KW-0479">Metal-binding</keyword>
<evidence type="ECO:0000256" key="2">
    <source>
        <dbReference type="ARBA" id="ARBA00023002"/>
    </source>
</evidence>
<evidence type="ECO:0000256" key="3">
    <source>
        <dbReference type="ARBA" id="ARBA00023008"/>
    </source>
</evidence>
<name>A0ABM4CU77_HYDVU</name>
<dbReference type="Gene3D" id="2.60.40.420">
    <property type="entry name" value="Cupredoxins - blue copper proteins"/>
    <property type="match status" value="2"/>
</dbReference>
<keyword evidence="2" id="KW-0560">Oxidoreductase</keyword>
<dbReference type="InterPro" id="IPR045087">
    <property type="entry name" value="Cu-oxidase_fam"/>
</dbReference>
<feature type="domain" description="Plastocyanin-like" evidence="5">
    <location>
        <begin position="188"/>
        <end position="315"/>
    </location>
</feature>
<gene>
    <name evidence="7" type="primary">LOC136086911</name>
</gene>
<keyword evidence="3" id="KW-0186">Copper</keyword>
<evidence type="ECO:0000259" key="5">
    <source>
        <dbReference type="Pfam" id="PF07731"/>
    </source>
</evidence>
<accession>A0ABM4CU77</accession>
<dbReference type="InterPro" id="IPR008972">
    <property type="entry name" value="Cupredoxin"/>
</dbReference>
<dbReference type="PANTHER" id="PTHR11709:SF394">
    <property type="entry name" value="FI03373P-RELATED"/>
    <property type="match status" value="1"/>
</dbReference>
<dbReference type="Pfam" id="PF07731">
    <property type="entry name" value="Cu-oxidase_2"/>
    <property type="match status" value="1"/>
</dbReference>
<dbReference type="InterPro" id="IPR011706">
    <property type="entry name" value="Cu-oxidase_C"/>
</dbReference>
<evidence type="ECO:0000313" key="7">
    <source>
        <dbReference type="RefSeq" id="XP_065665482.1"/>
    </source>
</evidence>
<protein>
    <submittedName>
        <fullName evidence="7">Uncharacterized protein LOC136086911</fullName>
    </submittedName>
</protein>
<evidence type="ECO:0000256" key="1">
    <source>
        <dbReference type="ARBA" id="ARBA00022723"/>
    </source>
</evidence>
<dbReference type="PROSITE" id="PS00080">
    <property type="entry name" value="MULTICOPPER_OXIDASE2"/>
    <property type="match status" value="1"/>
</dbReference>
<dbReference type="GeneID" id="136086911"/>
<evidence type="ECO:0000313" key="6">
    <source>
        <dbReference type="Proteomes" id="UP001652625"/>
    </source>
</evidence>
<keyword evidence="6" id="KW-1185">Reference proteome</keyword>
<dbReference type="Proteomes" id="UP001652625">
    <property type="component" value="Chromosome 11"/>
</dbReference>
<organism evidence="6 7">
    <name type="scientific">Hydra vulgaris</name>
    <name type="common">Hydra</name>
    <name type="synonym">Hydra attenuata</name>
    <dbReference type="NCBI Taxonomy" id="6087"/>
    <lineage>
        <taxon>Eukaryota</taxon>
        <taxon>Metazoa</taxon>
        <taxon>Cnidaria</taxon>
        <taxon>Hydrozoa</taxon>
        <taxon>Hydroidolina</taxon>
        <taxon>Anthoathecata</taxon>
        <taxon>Aplanulata</taxon>
        <taxon>Hydridae</taxon>
        <taxon>Hydra</taxon>
    </lineage>
</organism>
<proteinExistence type="predicted"/>
<evidence type="ECO:0000259" key="4">
    <source>
        <dbReference type="Pfam" id="PF00394"/>
    </source>
</evidence>
<dbReference type="InterPro" id="IPR002355">
    <property type="entry name" value="Cu_oxidase_Cu_BS"/>
</dbReference>